<dbReference type="Proteomes" id="UP001152592">
    <property type="component" value="Unassembled WGS sequence"/>
</dbReference>
<evidence type="ECO:0000313" key="2">
    <source>
        <dbReference type="Proteomes" id="UP001152592"/>
    </source>
</evidence>
<accession>A0A9W4NI36</accession>
<protein>
    <submittedName>
        <fullName evidence="1">Uncharacterized protein</fullName>
    </submittedName>
</protein>
<proteinExistence type="predicted"/>
<organism evidence="1 2">
    <name type="scientific">Penicillium salamii</name>
    <dbReference type="NCBI Taxonomy" id="1612424"/>
    <lineage>
        <taxon>Eukaryota</taxon>
        <taxon>Fungi</taxon>
        <taxon>Dikarya</taxon>
        <taxon>Ascomycota</taxon>
        <taxon>Pezizomycotina</taxon>
        <taxon>Eurotiomycetes</taxon>
        <taxon>Eurotiomycetidae</taxon>
        <taxon>Eurotiales</taxon>
        <taxon>Aspergillaceae</taxon>
        <taxon>Penicillium</taxon>
    </lineage>
</organism>
<sequence>MDPFAKFPIEIIWEILESCCDFTSLEGLQQVSPRVEQAFNGSYKTITESVLRKCSHASQGLHGYFTLLVSIRSMPFTPAALLEELNGLSEGDVRPVSLSTTHSLAAVRQTVTTAAKIHLTACACLQCLLNRLEAAKPRLPMASSSDVAKWAYERHPPPKGGEVIKFDVDPPSWIESYRTHRGLWILELLDEIHNAATKRWMWSVPDLNDFIEKYLEWCESWGGLKELQTISECVINLSSSQPTILSPRPSFIVAIPPPNDLMLQACWPLPILEEDATFNSKWQRAPDFARTGTNVGAYFNMLRGGQKGRGRHPLWKLDFKAFQRLGIPLWDKWRLYQMGIMPQPRGVFFPLGNLVGRESESAERPRWIYAYTWFSLAKESDVLTRSV</sequence>
<reference evidence="1" key="1">
    <citation type="submission" date="2021-07" db="EMBL/GenBank/DDBJ databases">
        <authorList>
            <person name="Branca A.L. A."/>
        </authorList>
    </citation>
    <scope>NUCLEOTIDE SEQUENCE</scope>
</reference>
<comment type="caution">
    <text evidence="1">The sequence shown here is derived from an EMBL/GenBank/DDBJ whole genome shotgun (WGS) entry which is preliminary data.</text>
</comment>
<name>A0A9W4NI36_9EURO</name>
<evidence type="ECO:0000313" key="1">
    <source>
        <dbReference type="EMBL" id="CAG8369515.1"/>
    </source>
</evidence>
<dbReference type="AlphaFoldDB" id="A0A9W4NI36"/>
<gene>
    <name evidence="1" type="ORF">PSALAMII_LOCUS4488</name>
</gene>
<dbReference type="OrthoDB" id="5290825at2759"/>
<dbReference type="EMBL" id="CAJVPD010000222">
    <property type="protein sequence ID" value="CAG8369515.1"/>
    <property type="molecule type" value="Genomic_DNA"/>
</dbReference>